<feature type="non-terminal residue" evidence="1">
    <location>
        <position position="1"/>
    </location>
</feature>
<evidence type="ECO:0000313" key="1">
    <source>
        <dbReference type="EMBL" id="KAF2186874.1"/>
    </source>
</evidence>
<accession>A0A6A6E4Z1</accession>
<gene>
    <name evidence="1" type="ORF">K469DRAFT_705401</name>
</gene>
<dbReference type="AlphaFoldDB" id="A0A6A6E4Z1"/>
<name>A0A6A6E4Z1_9PEZI</name>
<dbReference type="EMBL" id="ML994628">
    <property type="protein sequence ID" value="KAF2186874.1"/>
    <property type="molecule type" value="Genomic_DNA"/>
</dbReference>
<keyword evidence="2" id="KW-1185">Reference proteome</keyword>
<organism evidence="1 2">
    <name type="scientific">Zopfia rhizophila CBS 207.26</name>
    <dbReference type="NCBI Taxonomy" id="1314779"/>
    <lineage>
        <taxon>Eukaryota</taxon>
        <taxon>Fungi</taxon>
        <taxon>Dikarya</taxon>
        <taxon>Ascomycota</taxon>
        <taxon>Pezizomycotina</taxon>
        <taxon>Dothideomycetes</taxon>
        <taxon>Dothideomycetes incertae sedis</taxon>
        <taxon>Zopfiaceae</taxon>
        <taxon>Zopfia</taxon>
    </lineage>
</organism>
<dbReference type="Proteomes" id="UP000800200">
    <property type="component" value="Unassembled WGS sequence"/>
</dbReference>
<evidence type="ECO:0000313" key="2">
    <source>
        <dbReference type="Proteomes" id="UP000800200"/>
    </source>
</evidence>
<dbReference type="OrthoDB" id="3938460at2759"/>
<protein>
    <submittedName>
        <fullName evidence="1">Uncharacterized protein</fullName>
    </submittedName>
</protein>
<reference evidence="1" key="1">
    <citation type="journal article" date="2020" name="Stud. Mycol.">
        <title>101 Dothideomycetes genomes: a test case for predicting lifestyles and emergence of pathogens.</title>
        <authorList>
            <person name="Haridas S."/>
            <person name="Albert R."/>
            <person name="Binder M."/>
            <person name="Bloem J."/>
            <person name="Labutti K."/>
            <person name="Salamov A."/>
            <person name="Andreopoulos B."/>
            <person name="Baker S."/>
            <person name="Barry K."/>
            <person name="Bills G."/>
            <person name="Bluhm B."/>
            <person name="Cannon C."/>
            <person name="Castanera R."/>
            <person name="Culley D."/>
            <person name="Daum C."/>
            <person name="Ezra D."/>
            <person name="Gonzalez J."/>
            <person name="Henrissat B."/>
            <person name="Kuo A."/>
            <person name="Liang C."/>
            <person name="Lipzen A."/>
            <person name="Lutzoni F."/>
            <person name="Magnuson J."/>
            <person name="Mondo S."/>
            <person name="Nolan M."/>
            <person name="Ohm R."/>
            <person name="Pangilinan J."/>
            <person name="Park H.-J."/>
            <person name="Ramirez L."/>
            <person name="Alfaro M."/>
            <person name="Sun H."/>
            <person name="Tritt A."/>
            <person name="Yoshinaga Y."/>
            <person name="Zwiers L.-H."/>
            <person name="Turgeon B."/>
            <person name="Goodwin S."/>
            <person name="Spatafora J."/>
            <person name="Crous P."/>
            <person name="Grigoriev I."/>
        </authorList>
    </citation>
    <scope>NUCLEOTIDE SEQUENCE</scope>
    <source>
        <strain evidence="1">CBS 207.26</strain>
    </source>
</reference>
<proteinExistence type="predicted"/>
<sequence length="88" mass="10642">PGRFLKRHDYSIFSKWTDGMDKERKRADSAFKYTLYFDLLERKIAQYNDFDPLLYKCYFTSSPSGWTNEDIGYAWLTQVFDRETKEKT</sequence>